<organism evidence="1 2">
    <name type="scientific">Caerostris extrusa</name>
    <name type="common">Bark spider</name>
    <name type="synonym">Caerostris bankana</name>
    <dbReference type="NCBI Taxonomy" id="172846"/>
    <lineage>
        <taxon>Eukaryota</taxon>
        <taxon>Metazoa</taxon>
        <taxon>Ecdysozoa</taxon>
        <taxon>Arthropoda</taxon>
        <taxon>Chelicerata</taxon>
        <taxon>Arachnida</taxon>
        <taxon>Araneae</taxon>
        <taxon>Araneomorphae</taxon>
        <taxon>Entelegynae</taxon>
        <taxon>Araneoidea</taxon>
        <taxon>Araneidae</taxon>
        <taxon>Caerostris</taxon>
    </lineage>
</organism>
<evidence type="ECO:0000313" key="2">
    <source>
        <dbReference type="Proteomes" id="UP001054945"/>
    </source>
</evidence>
<proteinExistence type="predicted"/>
<gene>
    <name evidence="1" type="ORF">CEXT_728011</name>
</gene>
<sequence length="113" mass="12725">MTYFGNTVLRQALPSDSPGLLMSSADEASADLVEIERISKRNANPEEIPIRHTRRCSRSAVAPRMHSRRPFRITARIVLSIRISGAFSCRVILSRRSLASRRSPIHARLCIIK</sequence>
<dbReference type="AlphaFoldDB" id="A0AAV4SVY1"/>
<evidence type="ECO:0000313" key="1">
    <source>
        <dbReference type="EMBL" id="GIY37164.1"/>
    </source>
</evidence>
<protein>
    <submittedName>
        <fullName evidence="1">Uncharacterized protein</fullName>
    </submittedName>
</protein>
<dbReference type="EMBL" id="BPLR01010130">
    <property type="protein sequence ID" value="GIY37164.1"/>
    <property type="molecule type" value="Genomic_DNA"/>
</dbReference>
<comment type="caution">
    <text evidence="1">The sequence shown here is derived from an EMBL/GenBank/DDBJ whole genome shotgun (WGS) entry which is preliminary data.</text>
</comment>
<accession>A0AAV4SVY1</accession>
<keyword evidence="2" id="KW-1185">Reference proteome</keyword>
<name>A0AAV4SVY1_CAEEX</name>
<dbReference type="Proteomes" id="UP001054945">
    <property type="component" value="Unassembled WGS sequence"/>
</dbReference>
<reference evidence="1 2" key="1">
    <citation type="submission" date="2021-06" db="EMBL/GenBank/DDBJ databases">
        <title>Caerostris extrusa draft genome.</title>
        <authorList>
            <person name="Kono N."/>
            <person name="Arakawa K."/>
        </authorList>
    </citation>
    <scope>NUCLEOTIDE SEQUENCE [LARGE SCALE GENOMIC DNA]</scope>
</reference>